<evidence type="ECO:0000313" key="2">
    <source>
        <dbReference type="EMBL" id="MBB5706467.1"/>
    </source>
</evidence>
<feature type="chain" id="PRO_5031060972" evidence="1">
    <location>
        <begin position="24"/>
        <end position="182"/>
    </location>
</feature>
<keyword evidence="3" id="KW-1185">Reference proteome</keyword>
<sequence length="182" mass="18113">MSKPSGLLAALCLLGVTLSAGQAARAQEAAPAASLTPGTKVYDQDGQEVGQIVKVSGDKVAVAIDGNGLVVPKDAFMKGKKGPALKAPKAKILAVLKEAEADAAAVDGALKPGAEVRSADGAAVLGKVKAVAAQGAVLATGEGDITMPRAAFFLSQKGLAVKVTQKQFVEGVKAARAKKKGG</sequence>
<reference evidence="2 3" key="1">
    <citation type="submission" date="2020-08" db="EMBL/GenBank/DDBJ databases">
        <title>Genomic Encyclopedia of Type Strains, Phase IV (KMG-IV): sequencing the most valuable type-strain genomes for metagenomic binning, comparative biology and taxonomic classification.</title>
        <authorList>
            <person name="Goeker M."/>
        </authorList>
    </citation>
    <scope>NUCLEOTIDE SEQUENCE [LARGE SCALE GENOMIC DNA]</scope>
    <source>
        <strain evidence="2 3">DSM 27163</strain>
    </source>
</reference>
<name>A0A7W9EQB0_9SPHN</name>
<dbReference type="Proteomes" id="UP000537161">
    <property type="component" value="Unassembled WGS sequence"/>
</dbReference>
<accession>A0A7W9EQB0</accession>
<dbReference type="RefSeq" id="WP_184097391.1">
    <property type="nucleotide sequence ID" value="NZ_JACIJH010000004.1"/>
</dbReference>
<dbReference type="AlphaFoldDB" id="A0A7W9EQB0"/>
<comment type="caution">
    <text evidence="2">The sequence shown here is derived from an EMBL/GenBank/DDBJ whole genome shotgun (WGS) entry which is preliminary data.</text>
</comment>
<dbReference type="EMBL" id="JACIJH010000004">
    <property type="protein sequence ID" value="MBB5706467.1"/>
    <property type="molecule type" value="Genomic_DNA"/>
</dbReference>
<organism evidence="2 3">
    <name type="scientific">Sphingopyxis panaciterrulae</name>
    <dbReference type="NCBI Taxonomy" id="462372"/>
    <lineage>
        <taxon>Bacteria</taxon>
        <taxon>Pseudomonadati</taxon>
        <taxon>Pseudomonadota</taxon>
        <taxon>Alphaproteobacteria</taxon>
        <taxon>Sphingomonadales</taxon>
        <taxon>Sphingomonadaceae</taxon>
        <taxon>Sphingopyxis</taxon>
    </lineage>
</organism>
<protein>
    <submittedName>
        <fullName evidence="2">rRNA processing protein Gar1</fullName>
    </submittedName>
</protein>
<evidence type="ECO:0000256" key="1">
    <source>
        <dbReference type="SAM" id="SignalP"/>
    </source>
</evidence>
<proteinExistence type="predicted"/>
<evidence type="ECO:0000313" key="3">
    <source>
        <dbReference type="Proteomes" id="UP000537161"/>
    </source>
</evidence>
<gene>
    <name evidence="2" type="ORF">FHR21_001819</name>
</gene>
<feature type="signal peptide" evidence="1">
    <location>
        <begin position="1"/>
        <end position="23"/>
    </location>
</feature>
<keyword evidence="1" id="KW-0732">Signal</keyword>